<evidence type="ECO:0000313" key="3">
    <source>
        <dbReference type="EMBL" id="MBC2594412.1"/>
    </source>
</evidence>
<feature type="chain" id="PRO_5032647437" evidence="2">
    <location>
        <begin position="25"/>
        <end position="625"/>
    </location>
</feature>
<keyword evidence="1" id="KW-1133">Transmembrane helix</keyword>
<keyword evidence="1" id="KW-0472">Membrane</keyword>
<sequence>MTASRLIRPLAVLACLLFAVAAQAKTQQIHTEPGSNVSIKVTSAFDYLPPTGYYPLRVTIANNTDREKTWTVRADMMSYSYGPGDSSLQSKWQQTLTVPGGQTRVFELLCAVIVPARYGHYQIYFTGPATDDNFWVQIPDYDSYSTKVFGLASETLRLKYGGRISGYLSDMGPELANDSAELAFYPKDWRGYAGVDLMWFQQADWDKLQPDERRPILQWVSQGGDLRILKDKGVPEDQPVGSLPDSGNGRIGHGAGFVRVYPFLDEEELFQYLSGESPKAPQGTQPTEKYSDAVARIYHERGANFWLLPASQRTDLMRTYSVPRTTPDARISNYYAGREVNAPLVILSMIAFGLIVGPLNFWVLARGRKRYRLLFTTPLISLGFCAIIAGFILISDGIGGEGQLTRLFIIPDSGGQEVLFEEQFARTGLLPSREFEPGDGVWVVPLGSRITRNGSLHPSGTYGIEGQTYWGSWFGSRRIQALNMTTVRPTRSGFEIQRRDDGELYVVSSFPALCPELYYVHKNGHATDAVYRAQDVATGRPTRLEPVSRSDFETWLGGTLARFSTATMERLSLDATAGHVYASVENYTGETPQAISSIDWHPYRQFVIAPAATSPASANAKEAAR</sequence>
<evidence type="ECO:0000256" key="2">
    <source>
        <dbReference type="SAM" id="SignalP"/>
    </source>
</evidence>
<feature type="transmembrane region" description="Helical" evidence="1">
    <location>
        <begin position="340"/>
        <end position="361"/>
    </location>
</feature>
<proteinExistence type="predicted"/>
<keyword evidence="4" id="KW-1185">Reference proteome</keyword>
<accession>A0A842HDA5</accession>
<reference evidence="3 4" key="1">
    <citation type="submission" date="2020-07" db="EMBL/GenBank/DDBJ databases">
        <authorList>
            <person name="Feng X."/>
        </authorList>
    </citation>
    <scope>NUCLEOTIDE SEQUENCE [LARGE SCALE GENOMIC DNA]</scope>
    <source>
        <strain evidence="3 4">JCM31066</strain>
    </source>
</reference>
<evidence type="ECO:0000256" key="1">
    <source>
        <dbReference type="SAM" id="Phobius"/>
    </source>
</evidence>
<dbReference type="Proteomes" id="UP000546464">
    <property type="component" value="Unassembled WGS sequence"/>
</dbReference>
<keyword evidence="2" id="KW-0732">Signal</keyword>
<name>A0A842HDA5_9BACT</name>
<feature type="transmembrane region" description="Helical" evidence="1">
    <location>
        <begin position="373"/>
        <end position="394"/>
    </location>
</feature>
<dbReference type="EMBL" id="JACHVB010000021">
    <property type="protein sequence ID" value="MBC2594412.1"/>
    <property type="molecule type" value="Genomic_DNA"/>
</dbReference>
<organism evidence="3 4">
    <name type="scientific">Ruficoccus amylovorans</name>
    <dbReference type="NCBI Taxonomy" id="1804625"/>
    <lineage>
        <taxon>Bacteria</taxon>
        <taxon>Pseudomonadati</taxon>
        <taxon>Verrucomicrobiota</taxon>
        <taxon>Opitutia</taxon>
        <taxon>Puniceicoccales</taxon>
        <taxon>Cerasicoccaceae</taxon>
        <taxon>Ruficoccus</taxon>
    </lineage>
</organism>
<dbReference type="RefSeq" id="WP_185675396.1">
    <property type="nucleotide sequence ID" value="NZ_JACHVB010000021.1"/>
</dbReference>
<gene>
    <name evidence="3" type="ORF">H5P28_09100</name>
</gene>
<evidence type="ECO:0000313" key="4">
    <source>
        <dbReference type="Proteomes" id="UP000546464"/>
    </source>
</evidence>
<keyword evidence="1" id="KW-0812">Transmembrane</keyword>
<dbReference type="AlphaFoldDB" id="A0A842HDA5"/>
<comment type="caution">
    <text evidence="3">The sequence shown here is derived from an EMBL/GenBank/DDBJ whole genome shotgun (WGS) entry which is preliminary data.</text>
</comment>
<protein>
    <submittedName>
        <fullName evidence="3">Uncharacterized protein</fullName>
    </submittedName>
</protein>
<feature type="signal peptide" evidence="2">
    <location>
        <begin position="1"/>
        <end position="24"/>
    </location>
</feature>